<dbReference type="OrthoDB" id="4711443at2"/>
<keyword evidence="3" id="KW-1003">Cell membrane</keyword>
<dbReference type="Pfam" id="PF07161">
    <property type="entry name" value="LppX_LprAFG"/>
    <property type="match status" value="1"/>
</dbReference>
<evidence type="ECO:0000256" key="7">
    <source>
        <dbReference type="ARBA" id="ARBA00023288"/>
    </source>
</evidence>
<feature type="chain" id="PRO_5044658040" evidence="8">
    <location>
        <begin position="22"/>
        <end position="245"/>
    </location>
</feature>
<name>A0A7I7WED2_9MYCO</name>
<keyword evidence="4 8" id="KW-0732">Signal</keyword>
<dbReference type="GO" id="GO:0030313">
    <property type="term" value="C:cell envelope"/>
    <property type="evidence" value="ECO:0007669"/>
    <property type="project" value="UniProtKB-SubCell"/>
</dbReference>
<dbReference type="SUPFAM" id="SSF89392">
    <property type="entry name" value="Prokaryotic lipoproteins and lipoprotein localization factors"/>
    <property type="match status" value="1"/>
</dbReference>
<comment type="subcellular location">
    <subcellularLocation>
        <location evidence="1">Cell envelope</location>
    </subcellularLocation>
</comment>
<dbReference type="InterPro" id="IPR009830">
    <property type="entry name" value="LppX/LprAFG"/>
</dbReference>
<dbReference type="RefSeq" id="WP_083132735.1">
    <property type="nucleotide sequence ID" value="NZ_AP022607.1"/>
</dbReference>
<evidence type="ECO:0000313" key="10">
    <source>
        <dbReference type="EMBL" id="ORA35464.1"/>
    </source>
</evidence>
<keyword evidence="7 9" id="KW-0449">Lipoprotein</keyword>
<feature type="signal peptide" evidence="8">
    <location>
        <begin position="1"/>
        <end position="21"/>
    </location>
</feature>
<evidence type="ECO:0000313" key="12">
    <source>
        <dbReference type="Proteomes" id="UP000467379"/>
    </source>
</evidence>
<dbReference type="EMBL" id="MVHM01000012">
    <property type="protein sequence ID" value="ORA35464.1"/>
    <property type="molecule type" value="Genomic_DNA"/>
</dbReference>
<organism evidence="10 11">
    <name type="scientific">Mycobacterium branderi</name>
    <dbReference type="NCBI Taxonomy" id="43348"/>
    <lineage>
        <taxon>Bacteria</taxon>
        <taxon>Bacillati</taxon>
        <taxon>Actinomycetota</taxon>
        <taxon>Actinomycetes</taxon>
        <taxon>Mycobacteriales</taxon>
        <taxon>Mycobacteriaceae</taxon>
        <taxon>Mycobacterium</taxon>
    </lineage>
</organism>
<dbReference type="EMBL" id="AP022607">
    <property type="protein sequence ID" value="BBZ15175.1"/>
    <property type="molecule type" value="Genomic_DNA"/>
</dbReference>
<dbReference type="Proteomes" id="UP000467379">
    <property type="component" value="Plasmid pJCM12687"/>
</dbReference>
<keyword evidence="5" id="KW-0472">Membrane</keyword>
<sequence>MTFRSRAGVIAVSAVVAVMLALTGCSTSGKNAGSGPATSANQSDAANIVKQAADAMRKVSGAHMNLTAQGDIPNLKVAEVDGDMSTKPKPVATGTAKVSLGKEGGDQTVKFVYVDDHFYSDLGEPGKYTDFGNGASIYNIGAVLDPDKGLANVLANMKDPKSAGNEQVNGIATTKITGTCSSSDIALLAGSPKKPEQETQMPVAVWIATDGSYHLVKAELTPVSNSTITMNLSEWGKQVTATKPV</sequence>
<protein>
    <submittedName>
        <fullName evidence="9">Lipoprotein LprA</fullName>
    </submittedName>
</protein>
<gene>
    <name evidence="9" type="primary">lprA</name>
    <name evidence="10" type="ORF">BST20_17900</name>
    <name evidence="9" type="ORF">MBRA_53700</name>
</gene>
<dbReference type="CDD" id="cd16334">
    <property type="entry name" value="LppX-like"/>
    <property type="match status" value="1"/>
</dbReference>
<keyword evidence="9" id="KW-0614">Plasmid</keyword>
<evidence type="ECO:0000313" key="11">
    <source>
        <dbReference type="Proteomes" id="UP000192441"/>
    </source>
</evidence>
<dbReference type="Proteomes" id="UP000192441">
    <property type="component" value="Unassembled WGS sequence"/>
</dbReference>
<evidence type="ECO:0000256" key="2">
    <source>
        <dbReference type="ARBA" id="ARBA00009194"/>
    </source>
</evidence>
<accession>A0A7I7WED2</accession>
<evidence type="ECO:0000256" key="5">
    <source>
        <dbReference type="ARBA" id="ARBA00023136"/>
    </source>
</evidence>
<dbReference type="PROSITE" id="PS51257">
    <property type="entry name" value="PROKAR_LIPOPROTEIN"/>
    <property type="match status" value="1"/>
</dbReference>
<dbReference type="AlphaFoldDB" id="A0A7I7WED2"/>
<dbReference type="Gene3D" id="2.50.20.20">
    <property type="match status" value="1"/>
</dbReference>
<evidence type="ECO:0000256" key="8">
    <source>
        <dbReference type="SAM" id="SignalP"/>
    </source>
</evidence>
<evidence type="ECO:0000256" key="1">
    <source>
        <dbReference type="ARBA" id="ARBA00004196"/>
    </source>
</evidence>
<evidence type="ECO:0000256" key="3">
    <source>
        <dbReference type="ARBA" id="ARBA00022475"/>
    </source>
</evidence>
<comment type="similarity">
    <text evidence="2">Belongs to the LppX/LprAFG lipoprotein family.</text>
</comment>
<proteinExistence type="inferred from homology"/>
<reference evidence="9 12" key="2">
    <citation type="journal article" date="2019" name="Emerg. Microbes Infect.">
        <title>Comprehensive subspecies identification of 175 nontuberculous mycobacteria species based on 7547 genomic profiles.</title>
        <authorList>
            <person name="Matsumoto Y."/>
            <person name="Kinjo T."/>
            <person name="Motooka D."/>
            <person name="Nabeya D."/>
            <person name="Jung N."/>
            <person name="Uechi K."/>
            <person name="Horii T."/>
            <person name="Iida T."/>
            <person name="Fujita J."/>
            <person name="Nakamura S."/>
        </authorList>
    </citation>
    <scope>NUCLEOTIDE SEQUENCE [LARGE SCALE GENOMIC DNA]</scope>
    <source>
        <strain evidence="9 12">JCM 12687</strain>
        <plasmid evidence="9">pJCM12687</plasmid>
    </source>
</reference>
<reference evidence="10 11" key="1">
    <citation type="submission" date="2016-12" db="EMBL/GenBank/DDBJ databases">
        <title>The new phylogeny of genus Mycobacterium.</title>
        <authorList>
            <person name="Tortoli E."/>
            <person name="Trovato A."/>
            <person name="Cirillo D.M."/>
        </authorList>
    </citation>
    <scope>NUCLEOTIDE SEQUENCE [LARGE SCALE GENOMIC DNA]</scope>
    <source>
        <strain evidence="10 11">DSM 44624</strain>
    </source>
</reference>
<reference evidence="9" key="3">
    <citation type="submission" date="2020-02" db="EMBL/GenBank/DDBJ databases">
        <authorList>
            <person name="Matsumoto Y."/>
            <person name="Motooka D."/>
            <person name="Nakamura S."/>
        </authorList>
    </citation>
    <scope>NUCLEOTIDE SEQUENCE</scope>
    <source>
        <strain evidence="9">JCM 12687</strain>
        <plasmid evidence="9">pJCM12687</plasmid>
    </source>
</reference>
<dbReference type="InterPro" id="IPR029046">
    <property type="entry name" value="LolA/LolB/LppX"/>
</dbReference>
<keyword evidence="12" id="KW-1185">Reference proteome</keyword>
<evidence type="ECO:0000256" key="6">
    <source>
        <dbReference type="ARBA" id="ARBA00023139"/>
    </source>
</evidence>
<keyword evidence="6" id="KW-0564">Palmitate</keyword>
<evidence type="ECO:0000256" key="4">
    <source>
        <dbReference type="ARBA" id="ARBA00022729"/>
    </source>
</evidence>
<geneLocation type="plasmid" evidence="9 12">
    <name>pJCM12687</name>
</geneLocation>
<evidence type="ECO:0000313" key="9">
    <source>
        <dbReference type="EMBL" id="BBZ15175.1"/>
    </source>
</evidence>